<organism evidence="2 3">
    <name type="scientific">Aphanocapsa feldmannii 277cV</name>
    <dbReference type="NCBI Taxonomy" id="2507553"/>
    <lineage>
        <taxon>Bacteria</taxon>
        <taxon>Bacillati</taxon>
        <taxon>Cyanobacteriota</taxon>
        <taxon>Cyanophyceae</taxon>
        <taxon>Oscillatoriophycideae</taxon>
        <taxon>Chroococcales</taxon>
        <taxon>Microcystaceae</taxon>
        <taxon>Aphanocapsa</taxon>
    </lineage>
</organism>
<sequence length="249" mass="25865">MSGDEPIPAAPVRLGPTDLACLDLDRQRRLGMPEAIWGEHKDAAQIVAILRRFQAAEQLALATRVDHDKAAAVRRHLPQVVHHAEARCLSLGSLPQVRLGPIAVVTGGSSDQVVAAEAALSARCCGVAVERLVDVGVAGLHRLLDRLPQLRAMRVLVVCAGMEGALPTVLAGLLPQPIIGVPVSVGYGVSRDGRVALQGMLASCAPGLTVVNIDNGYGAAMAALRILVSTAPPGAPCPPHPDLTPDHNA</sequence>
<dbReference type="NCBIfam" id="NF033503">
    <property type="entry name" value="LarB"/>
    <property type="match status" value="1"/>
</dbReference>
<dbReference type="InterPro" id="IPR039476">
    <property type="entry name" value="P2CMN_synthase_LarB"/>
</dbReference>
<dbReference type="EMBL" id="SRMO01000001">
    <property type="protein sequence ID" value="TGG96790.1"/>
    <property type="molecule type" value="Genomic_DNA"/>
</dbReference>
<dbReference type="GO" id="GO:0006189">
    <property type="term" value="P:'de novo' IMP biosynthetic process"/>
    <property type="evidence" value="ECO:0007669"/>
    <property type="project" value="InterPro"/>
</dbReference>
<feature type="domain" description="PurE" evidence="1">
    <location>
        <begin position="100"/>
        <end position="232"/>
    </location>
</feature>
<dbReference type="PANTHER" id="PTHR43064:SF1">
    <property type="entry name" value="SLL1489 PROTEIN"/>
    <property type="match status" value="1"/>
</dbReference>
<dbReference type="AlphaFoldDB" id="A0A524RR37"/>
<dbReference type="SMART" id="SM01001">
    <property type="entry name" value="AIRC"/>
    <property type="match status" value="1"/>
</dbReference>
<dbReference type="InterPro" id="IPR000031">
    <property type="entry name" value="PurE_dom"/>
</dbReference>
<dbReference type="Pfam" id="PF00731">
    <property type="entry name" value="AIRC"/>
    <property type="match status" value="1"/>
</dbReference>
<evidence type="ECO:0000313" key="2">
    <source>
        <dbReference type="EMBL" id="TGG96790.1"/>
    </source>
</evidence>
<reference evidence="2 3" key="1">
    <citation type="journal article" date="2019" name="mSystems">
        <title>Life at home and on the roam: Genomic adaptions reflect the dual lifestyle of an intracellular, facultative symbiont.</title>
        <authorList>
            <person name="Burgsdorf I."/>
        </authorList>
    </citation>
    <scope>NUCLEOTIDE SEQUENCE [LARGE SCALE GENOMIC DNA]</scope>
    <source>
        <strain evidence="2">277cV</strain>
    </source>
</reference>
<dbReference type="SUPFAM" id="SSF52255">
    <property type="entry name" value="N5-CAIR mutase (phosphoribosylaminoimidazole carboxylase, PurE)"/>
    <property type="match status" value="1"/>
</dbReference>
<comment type="caution">
    <text evidence="2">The sequence shown here is derived from an EMBL/GenBank/DDBJ whole genome shotgun (WGS) entry which is preliminary data.</text>
</comment>
<gene>
    <name evidence="2" type="primary">larB</name>
    <name evidence="2" type="ORF">ERJ67_00030</name>
</gene>
<name>A0A524RR37_9CHRO</name>
<proteinExistence type="predicted"/>
<dbReference type="Gene3D" id="3.40.50.1970">
    <property type="match status" value="1"/>
</dbReference>
<dbReference type="PANTHER" id="PTHR43064">
    <property type="entry name" value="PHOSPHORIBOSYLAMINOIMIDAZOLE CARBOXYLASE-RELATED"/>
    <property type="match status" value="1"/>
</dbReference>
<dbReference type="Proteomes" id="UP000317990">
    <property type="component" value="Unassembled WGS sequence"/>
</dbReference>
<evidence type="ECO:0000313" key="3">
    <source>
        <dbReference type="Proteomes" id="UP000317990"/>
    </source>
</evidence>
<dbReference type="GO" id="GO:0016787">
    <property type="term" value="F:hydrolase activity"/>
    <property type="evidence" value="ECO:0007669"/>
    <property type="project" value="InterPro"/>
</dbReference>
<evidence type="ECO:0000259" key="1">
    <source>
        <dbReference type="SMART" id="SM01001"/>
    </source>
</evidence>
<accession>A0A524RR37</accession>
<protein>
    <submittedName>
        <fullName evidence="2">Nickel pincer cofactor biosynthesis protein LarB</fullName>
    </submittedName>
</protein>